<dbReference type="SUPFAM" id="SSF48317">
    <property type="entry name" value="Acid phosphatase/Vanadium-dependent haloperoxidase"/>
    <property type="match status" value="1"/>
</dbReference>
<dbReference type="EMBL" id="KN828252">
    <property type="protein sequence ID" value="KIK75239.1"/>
    <property type="molecule type" value="Genomic_DNA"/>
</dbReference>
<evidence type="ECO:0000259" key="2">
    <source>
        <dbReference type="Pfam" id="PF01569"/>
    </source>
</evidence>
<feature type="transmembrane region" description="Helical" evidence="1">
    <location>
        <begin position="105"/>
        <end position="126"/>
    </location>
</feature>
<feature type="transmembrane region" description="Helical" evidence="1">
    <location>
        <begin position="41"/>
        <end position="58"/>
    </location>
</feature>
<dbReference type="Gene3D" id="1.20.144.10">
    <property type="entry name" value="Phosphatidic acid phosphatase type 2/haloperoxidase"/>
    <property type="match status" value="1"/>
</dbReference>
<proteinExistence type="predicted"/>
<dbReference type="PANTHER" id="PTHR14969">
    <property type="entry name" value="SPHINGOSINE-1-PHOSPHATE PHOSPHOHYDROLASE"/>
    <property type="match status" value="1"/>
</dbReference>
<reference evidence="4" key="2">
    <citation type="submission" date="2015-01" db="EMBL/GenBank/DDBJ databases">
        <title>Evolutionary Origins and Diversification of the Mycorrhizal Mutualists.</title>
        <authorList>
            <consortium name="DOE Joint Genome Institute"/>
            <consortium name="Mycorrhizal Genomics Consortium"/>
            <person name="Kohler A."/>
            <person name="Kuo A."/>
            <person name="Nagy L.G."/>
            <person name="Floudas D."/>
            <person name="Copeland A."/>
            <person name="Barry K.W."/>
            <person name="Cichocki N."/>
            <person name="Veneault-Fourrey C."/>
            <person name="LaButti K."/>
            <person name="Lindquist E.A."/>
            <person name="Lipzen A."/>
            <person name="Lundell T."/>
            <person name="Morin E."/>
            <person name="Murat C."/>
            <person name="Riley R."/>
            <person name="Ohm R."/>
            <person name="Sun H."/>
            <person name="Tunlid A."/>
            <person name="Henrissat B."/>
            <person name="Grigoriev I.V."/>
            <person name="Hibbett D.S."/>
            <person name="Martin F."/>
        </authorList>
    </citation>
    <scope>NUCLEOTIDE SEQUENCE [LARGE SCALE GENOMIC DNA]</scope>
    <source>
        <strain evidence="4">Ve08.2h10</strain>
    </source>
</reference>
<gene>
    <name evidence="3" type="ORF">PAXRUDRAFT_835745</name>
</gene>
<evidence type="ECO:0000256" key="1">
    <source>
        <dbReference type="SAM" id="Phobius"/>
    </source>
</evidence>
<feature type="transmembrane region" description="Helical" evidence="1">
    <location>
        <begin position="79"/>
        <end position="99"/>
    </location>
</feature>
<dbReference type="InterPro" id="IPR000326">
    <property type="entry name" value="PAP2/HPO"/>
</dbReference>
<dbReference type="STRING" id="930991.A0A0D0D5A9"/>
<dbReference type="PANTHER" id="PTHR14969:SF13">
    <property type="entry name" value="AT30094P"/>
    <property type="match status" value="1"/>
</dbReference>
<evidence type="ECO:0000313" key="3">
    <source>
        <dbReference type="EMBL" id="KIK75239.1"/>
    </source>
</evidence>
<name>A0A0D0D5A9_9AGAM</name>
<dbReference type="OrthoDB" id="302705at2759"/>
<feature type="transmembrane region" description="Helical" evidence="1">
    <location>
        <begin position="138"/>
        <end position="157"/>
    </location>
</feature>
<keyword evidence="1" id="KW-0472">Membrane</keyword>
<dbReference type="InParanoid" id="A0A0D0D5A9"/>
<accession>A0A0D0D5A9</accession>
<sequence length="192" mass="20649">MPSPDSPLLPLPLWLRFLDETSKIVTVLTAGVCLYTRSAGVIYFAAGSLACALSAKLVKSAIRQERPAHGRKVTYGMPSTHASTCTFFAAYAPLASLYLPLHPNLGPLAIYAPIIIVPWAGMIVLSRVWLGHHTRPQIVAGSTFGICFASLWFRLWVDNAGGIRTLGEEMEELVDSFIAGHIAGSGSLNILS</sequence>
<keyword evidence="1" id="KW-0812">Transmembrane</keyword>
<dbReference type="InterPro" id="IPR036938">
    <property type="entry name" value="PAP2/HPO_sf"/>
</dbReference>
<evidence type="ECO:0000313" key="4">
    <source>
        <dbReference type="Proteomes" id="UP000054538"/>
    </source>
</evidence>
<feature type="domain" description="Phosphatidic acid phosphatase type 2/haloperoxidase" evidence="2">
    <location>
        <begin position="68"/>
        <end position="157"/>
    </location>
</feature>
<keyword evidence="1" id="KW-1133">Transmembrane helix</keyword>
<organism evidence="3 4">
    <name type="scientific">Paxillus rubicundulus Ve08.2h10</name>
    <dbReference type="NCBI Taxonomy" id="930991"/>
    <lineage>
        <taxon>Eukaryota</taxon>
        <taxon>Fungi</taxon>
        <taxon>Dikarya</taxon>
        <taxon>Basidiomycota</taxon>
        <taxon>Agaricomycotina</taxon>
        <taxon>Agaricomycetes</taxon>
        <taxon>Agaricomycetidae</taxon>
        <taxon>Boletales</taxon>
        <taxon>Paxilineae</taxon>
        <taxon>Paxillaceae</taxon>
        <taxon>Paxillus</taxon>
    </lineage>
</organism>
<dbReference type="HOGENOM" id="CLU_118210_0_0_1"/>
<dbReference type="Proteomes" id="UP000054538">
    <property type="component" value="Unassembled WGS sequence"/>
</dbReference>
<protein>
    <recommendedName>
        <fullName evidence="2">Phosphatidic acid phosphatase type 2/haloperoxidase domain-containing protein</fullName>
    </recommendedName>
</protein>
<dbReference type="Pfam" id="PF01569">
    <property type="entry name" value="PAP2"/>
    <property type="match status" value="1"/>
</dbReference>
<reference evidence="3 4" key="1">
    <citation type="submission" date="2014-04" db="EMBL/GenBank/DDBJ databases">
        <authorList>
            <consortium name="DOE Joint Genome Institute"/>
            <person name="Kuo A."/>
            <person name="Kohler A."/>
            <person name="Jargeat P."/>
            <person name="Nagy L.G."/>
            <person name="Floudas D."/>
            <person name="Copeland A."/>
            <person name="Barry K.W."/>
            <person name="Cichocki N."/>
            <person name="Veneault-Fourrey C."/>
            <person name="LaButti K."/>
            <person name="Lindquist E.A."/>
            <person name="Lipzen A."/>
            <person name="Lundell T."/>
            <person name="Morin E."/>
            <person name="Murat C."/>
            <person name="Sun H."/>
            <person name="Tunlid A."/>
            <person name="Henrissat B."/>
            <person name="Grigoriev I.V."/>
            <person name="Hibbett D.S."/>
            <person name="Martin F."/>
            <person name="Nordberg H.P."/>
            <person name="Cantor M.N."/>
            <person name="Hua S.X."/>
        </authorList>
    </citation>
    <scope>NUCLEOTIDE SEQUENCE [LARGE SCALE GENOMIC DNA]</scope>
    <source>
        <strain evidence="3 4">Ve08.2h10</strain>
    </source>
</reference>
<dbReference type="AlphaFoldDB" id="A0A0D0D5A9"/>
<dbReference type="GO" id="GO:0042392">
    <property type="term" value="F:sphingosine-1-phosphate phosphatase activity"/>
    <property type="evidence" value="ECO:0007669"/>
    <property type="project" value="TreeGrafter"/>
</dbReference>
<keyword evidence="4" id="KW-1185">Reference proteome</keyword>